<accession>A0A1E4TII6</accession>
<dbReference type="EC" id="2.3.1.231" evidence="4"/>
<name>A0A1E4TII6_9ASCO</name>
<evidence type="ECO:0000256" key="1">
    <source>
        <dbReference type="ARBA" id="ARBA00001806"/>
    </source>
</evidence>
<evidence type="ECO:0000256" key="13">
    <source>
        <dbReference type="ARBA" id="ARBA00049250"/>
    </source>
</evidence>
<evidence type="ECO:0000256" key="12">
    <source>
        <dbReference type="ARBA" id="ARBA00030847"/>
    </source>
</evidence>
<dbReference type="SUPFAM" id="SSF53335">
    <property type="entry name" value="S-adenosyl-L-methionine-dependent methyltransferases"/>
    <property type="match status" value="1"/>
</dbReference>
<dbReference type="GO" id="GO:0008175">
    <property type="term" value="F:tRNA methyltransferase activity"/>
    <property type="evidence" value="ECO:0007669"/>
    <property type="project" value="EnsemblFungi"/>
</dbReference>
<keyword evidence="10" id="KW-0819">tRNA processing</keyword>
<dbReference type="InterPro" id="IPR029063">
    <property type="entry name" value="SAM-dependent_MTases_sf"/>
</dbReference>
<comment type="catalytic activity">
    <reaction evidence="1">
        <text>7-[(3S)-3-amino-3-carboxypropyl]wyosine(37) in tRNA(Phe) + S-adenosyl-L-methionine = 7-[(3S)-(3-amino-3-methoxycarbonyl)propyl]wyosine(37) in tRNA(Phe) + S-adenosyl-L-homocysteine</text>
        <dbReference type="Rhea" id="RHEA:36903"/>
        <dbReference type="Rhea" id="RHEA-COMP:10379"/>
        <dbReference type="Rhea" id="RHEA-COMP:11844"/>
        <dbReference type="ChEBI" id="CHEBI:57856"/>
        <dbReference type="ChEBI" id="CHEBI:59789"/>
        <dbReference type="ChEBI" id="CHEBI:73543"/>
        <dbReference type="ChEBI" id="CHEBI:74275"/>
        <dbReference type="EC" id="2.1.1.290"/>
    </reaction>
</comment>
<proteinExistence type="inferred from homology"/>
<evidence type="ECO:0000256" key="2">
    <source>
        <dbReference type="ARBA" id="ARBA00004797"/>
    </source>
</evidence>
<evidence type="ECO:0000256" key="3">
    <source>
        <dbReference type="ARBA" id="ARBA00010703"/>
    </source>
</evidence>
<evidence type="ECO:0000313" key="14">
    <source>
        <dbReference type="EMBL" id="ODV91527.1"/>
    </source>
</evidence>
<dbReference type="Pfam" id="PF13418">
    <property type="entry name" value="Beta-prop_TYW4"/>
    <property type="match status" value="1"/>
</dbReference>
<evidence type="ECO:0000256" key="8">
    <source>
        <dbReference type="ARBA" id="ARBA00022679"/>
    </source>
</evidence>
<comment type="pathway">
    <text evidence="2">tRNA modification; wybutosine-tRNA(Phe) biosynthesis.</text>
</comment>
<dbReference type="Proteomes" id="UP000095023">
    <property type="component" value="Unassembled WGS sequence"/>
</dbReference>
<dbReference type="EMBL" id="KV453841">
    <property type="protein sequence ID" value="ODV91527.1"/>
    <property type="molecule type" value="Genomic_DNA"/>
</dbReference>
<evidence type="ECO:0000256" key="6">
    <source>
        <dbReference type="ARBA" id="ARBA00018045"/>
    </source>
</evidence>
<evidence type="ECO:0000256" key="10">
    <source>
        <dbReference type="ARBA" id="ARBA00022694"/>
    </source>
</evidence>
<dbReference type="PANTHER" id="PTHR46529:SF1">
    <property type="entry name" value="TRNA WYBUTOSINE-SYNTHESIZING PROTEIN 4"/>
    <property type="match status" value="1"/>
</dbReference>
<keyword evidence="8" id="KW-0808">Transferase</keyword>
<evidence type="ECO:0000256" key="5">
    <source>
        <dbReference type="ARBA" id="ARBA00012779"/>
    </source>
</evidence>
<keyword evidence="7" id="KW-0489">Methyltransferase</keyword>
<sequence length="614" mass="67666">MNSIIDTNSQSILSKYSVTLLEYPVTNAWSTYFKPFISKKVRRSPLINRGYWIRMLAVVKTLQHAISTVSNPVIVNLGAGFDPLGLIFADTLCIDIDFPPLIQKKVSILKAQYPDTLLSDGPIHTSPSYWAIECDLCDLNSLRSLMEQVKARLGDSSFIFLAEVSTVYMPTENSNSLIEFCASFPESQFVALEQIAFSDPFSKVMLDHLNAQNAPIFSPLVYSSLPAAIQRYSDLGYTNVAAMSLHNYWHMLSDLWPQVAYAEPFDEWEEFFLFCQHYIILHATTKDIALAFTTPSFSHTPNITAGYTFKCLQYPASLTECRFADIAVMNESLYTFGGLARTNGRSNILTAISGKDCSRTPTNLPERMAHTMTTIDHSIILIGGRSNPTKPLADCWIFTENGVWTELPSMPYTRFRHAAEPLYDGVLVFGGSTADSSLFRYLSPSRTWLDVHLDGDVEDFYQQFKGSTQSPVLACFGNKGICGSGFDANGVPYNVLYSWTATIQNGALSLRVTRIPQKFDLFIGGRSAVIGTNTVAMIGGVSNAKLNENANLTLLCFSEDLSSAQISSLQIPNKLLIGASAAMVSDDSLFVLGGGATCFSFGSHFDGVLLITKI</sequence>
<dbReference type="OrthoDB" id="47172at2759"/>
<comment type="catalytic activity">
    <reaction evidence="13">
        <text>7-[(3S)-(3-amino-3-methoxycarbonyl)propyl]wyosine(37) in tRNA(Phe) + S-adenosyl-L-methionine + CO2 = wybutosine(37) in tRNA(Phe) + S-adenosyl-L-homocysteine + 2 H(+)</text>
        <dbReference type="Rhea" id="RHEA:37119"/>
        <dbReference type="Rhea" id="RHEA-COMP:11844"/>
        <dbReference type="Rhea" id="RHEA-COMP:11847"/>
        <dbReference type="ChEBI" id="CHEBI:15378"/>
        <dbReference type="ChEBI" id="CHEBI:16526"/>
        <dbReference type="ChEBI" id="CHEBI:57856"/>
        <dbReference type="ChEBI" id="CHEBI:59789"/>
        <dbReference type="ChEBI" id="CHEBI:73544"/>
        <dbReference type="ChEBI" id="CHEBI:74275"/>
        <dbReference type="EC" id="2.3.1.231"/>
    </reaction>
</comment>
<dbReference type="EC" id="2.1.1.290" evidence="5"/>
<evidence type="ECO:0000256" key="11">
    <source>
        <dbReference type="ARBA" id="ARBA00029750"/>
    </source>
</evidence>
<keyword evidence="15" id="KW-1185">Reference proteome</keyword>
<evidence type="ECO:0000256" key="9">
    <source>
        <dbReference type="ARBA" id="ARBA00022691"/>
    </source>
</evidence>
<keyword evidence="9" id="KW-0949">S-adenosyl-L-methionine</keyword>
<evidence type="ECO:0000256" key="7">
    <source>
        <dbReference type="ARBA" id="ARBA00022603"/>
    </source>
</evidence>
<dbReference type="UniPathway" id="UPA00375"/>
<organism evidence="14 15">
    <name type="scientific">Tortispora caseinolytica NRRL Y-17796</name>
    <dbReference type="NCBI Taxonomy" id="767744"/>
    <lineage>
        <taxon>Eukaryota</taxon>
        <taxon>Fungi</taxon>
        <taxon>Dikarya</taxon>
        <taxon>Ascomycota</taxon>
        <taxon>Saccharomycotina</taxon>
        <taxon>Trigonopsidomycetes</taxon>
        <taxon>Trigonopsidales</taxon>
        <taxon>Trigonopsidaceae</taxon>
        <taxon>Tortispora</taxon>
    </lineage>
</organism>
<dbReference type="GO" id="GO:0030488">
    <property type="term" value="P:tRNA methylation"/>
    <property type="evidence" value="ECO:0007669"/>
    <property type="project" value="EnsemblFungi"/>
</dbReference>
<dbReference type="Gene3D" id="2.120.10.80">
    <property type="entry name" value="Kelch-type beta propeller"/>
    <property type="match status" value="1"/>
</dbReference>
<dbReference type="InterPro" id="IPR007213">
    <property type="entry name" value="Ppm1/Ppm2/Tcmp"/>
</dbReference>
<evidence type="ECO:0000256" key="4">
    <source>
        <dbReference type="ARBA" id="ARBA00012155"/>
    </source>
</evidence>
<comment type="similarity">
    <text evidence="3">Belongs to the methyltransferase superfamily. LCMT family.</text>
</comment>
<gene>
    <name evidence="14" type="ORF">CANCADRAFT_92</name>
</gene>
<reference evidence="15" key="1">
    <citation type="submission" date="2016-02" db="EMBL/GenBank/DDBJ databases">
        <title>Comparative genomics of biotechnologically important yeasts.</title>
        <authorList>
            <consortium name="DOE Joint Genome Institute"/>
            <person name="Riley R."/>
            <person name="Haridas S."/>
            <person name="Wolfe K.H."/>
            <person name="Lopes M.R."/>
            <person name="Hittinger C.T."/>
            <person name="Goker M."/>
            <person name="Salamov A."/>
            <person name="Wisecaver J."/>
            <person name="Long T.M."/>
            <person name="Aerts A.L."/>
            <person name="Barry K."/>
            <person name="Choi C."/>
            <person name="Clum A."/>
            <person name="Coughlan A.Y."/>
            <person name="Deshpande S."/>
            <person name="Douglass A.P."/>
            <person name="Hanson S.J."/>
            <person name="Klenk H.-P."/>
            <person name="Labutti K."/>
            <person name="Lapidus A."/>
            <person name="Lindquist E."/>
            <person name="Lipzen A."/>
            <person name="Meier-Kolthoff J.P."/>
            <person name="Ohm R.A."/>
            <person name="Otillar R.P."/>
            <person name="Pangilinan J."/>
            <person name="Peng Y."/>
            <person name="Rokas A."/>
            <person name="Rosa C.A."/>
            <person name="Scheuner C."/>
            <person name="Sibirny A.A."/>
            <person name="Slot J.C."/>
            <person name="Stielow J.B."/>
            <person name="Sun H."/>
            <person name="Kurtzman C.P."/>
            <person name="Blackwell M."/>
            <person name="Jeffries T.W."/>
            <person name="Grigoriev I.V."/>
        </authorList>
    </citation>
    <scope>NUCLEOTIDE SEQUENCE [LARGE SCALE GENOMIC DNA]</scope>
    <source>
        <strain evidence="15">NRRL Y-17796</strain>
    </source>
</reference>
<protein>
    <recommendedName>
        <fullName evidence="6">tRNA wybutosine-synthesizing protein 4</fullName>
        <ecNumber evidence="5">2.1.1.290</ecNumber>
        <ecNumber evidence="4">2.3.1.231</ecNumber>
    </recommendedName>
    <alternativeName>
        <fullName evidence="12">tRNA(Phe) (7-(3-amino-3-(methoxycarbonyl)propyl)wyosine(37)-N)-methoxycarbonyltransferase</fullName>
    </alternativeName>
    <alternativeName>
        <fullName evidence="11">tRNA(Phe) (7-(3-amino-3-carboxypropyl)wyosine(37)-O)-methyltransferase</fullName>
    </alternativeName>
</protein>
<dbReference type="Pfam" id="PF04072">
    <property type="entry name" value="LCM"/>
    <property type="match status" value="1"/>
</dbReference>
<dbReference type="SMART" id="SM00612">
    <property type="entry name" value="Kelch"/>
    <property type="match status" value="1"/>
</dbReference>
<dbReference type="GO" id="GO:0031591">
    <property type="term" value="P:wybutosine biosynthetic process"/>
    <property type="evidence" value="ECO:0007669"/>
    <property type="project" value="EnsemblFungi"/>
</dbReference>
<dbReference type="InterPro" id="IPR006652">
    <property type="entry name" value="Kelch_1"/>
</dbReference>
<dbReference type="AlphaFoldDB" id="A0A1E4TII6"/>
<dbReference type="SUPFAM" id="SSF117281">
    <property type="entry name" value="Kelch motif"/>
    <property type="match status" value="1"/>
</dbReference>
<evidence type="ECO:0000313" key="15">
    <source>
        <dbReference type="Proteomes" id="UP000095023"/>
    </source>
</evidence>
<dbReference type="Gene3D" id="3.40.50.150">
    <property type="entry name" value="Vaccinia Virus protein VP39"/>
    <property type="match status" value="1"/>
</dbReference>
<dbReference type="PANTHER" id="PTHR46529">
    <property type="entry name" value="TRNA WYBUTOSINE-SYNTHESIZING PROTEIN 4"/>
    <property type="match status" value="1"/>
</dbReference>
<dbReference type="InterPro" id="IPR015915">
    <property type="entry name" value="Kelch-typ_b-propeller"/>
</dbReference>